<feature type="region of interest" description="Disordered" evidence="1">
    <location>
        <begin position="1"/>
        <end position="57"/>
    </location>
</feature>
<gene>
    <name evidence="2" type="ORF">NQ315_010228</name>
</gene>
<dbReference type="AlphaFoldDB" id="A0AAV8WAN9"/>
<proteinExistence type="predicted"/>
<sequence length="510" mass="58039">MATVDSAEKEASEVLHTLLSVERIEKQEENGENQSSSSHSFQSNPTGPTDGQEGDSQIQWHTPVSISHSLFSAIDPNSHFSQAMDDQEVIWEGHAIVDPETNINAIYTGHPIVDESENGAESPKREAVTVVTKPKSPPKTTKKKVPLKKKKKANETSPPSDPTKLEESASQVKDRFKRGCECQDESCFRGLNPESVYKHRLNIAELTKGEHDMYLMGVTMACLANPDTTVRHKERRRLRAQYVYQGRRVCLDAFLYLENCTHYQLKRIRKHVMTHGVAPRVHGNHGKKPHNTFSLDIYRHATEFLKQYLEQHTGERDIVNTKQPIQLPWDVTRKNLHDAYKEYGQILEPGIKLMGYSTFRHFMKEQFPHVKFCKVEPKACTHQTNSQPAQIQQQNQQIQTVERVREQQVPQQVQKCVINNEVQQVIPLVVAPPNDNTATQHHQQTFLVTPVPQLLPNGNIVTPQNPTNHTTTNTFSYQLTNTGYVINEQGNIVTTMANAQHHTPYTFGRM</sequence>
<evidence type="ECO:0000256" key="1">
    <source>
        <dbReference type="SAM" id="MobiDB-lite"/>
    </source>
</evidence>
<accession>A0AAV8WAN9</accession>
<organism evidence="2 3">
    <name type="scientific">Exocentrus adspersus</name>
    <dbReference type="NCBI Taxonomy" id="1586481"/>
    <lineage>
        <taxon>Eukaryota</taxon>
        <taxon>Metazoa</taxon>
        <taxon>Ecdysozoa</taxon>
        <taxon>Arthropoda</taxon>
        <taxon>Hexapoda</taxon>
        <taxon>Insecta</taxon>
        <taxon>Pterygota</taxon>
        <taxon>Neoptera</taxon>
        <taxon>Endopterygota</taxon>
        <taxon>Coleoptera</taxon>
        <taxon>Polyphaga</taxon>
        <taxon>Cucujiformia</taxon>
        <taxon>Chrysomeloidea</taxon>
        <taxon>Cerambycidae</taxon>
        <taxon>Lamiinae</taxon>
        <taxon>Acanthocinini</taxon>
        <taxon>Exocentrus</taxon>
    </lineage>
</organism>
<comment type="caution">
    <text evidence="2">The sequence shown here is derived from an EMBL/GenBank/DDBJ whole genome shotgun (WGS) entry which is preliminary data.</text>
</comment>
<evidence type="ECO:0000313" key="2">
    <source>
        <dbReference type="EMBL" id="KAJ8923648.1"/>
    </source>
</evidence>
<evidence type="ECO:0000313" key="3">
    <source>
        <dbReference type="Proteomes" id="UP001159042"/>
    </source>
</evidence>
<dbReference type="Proteomes" id="UP001159042">
    <property type="component" value="Unassembled WGS sequence"/>
</dbReference>
<name>A0AAV8WAN9_9CUCU</name>
<keyword evidence="3" id="KW-1185">Reference proteome</keyword>
<dbReference type="PANTHER" id="PTHR34415">
    <property type="entry name" value="INTEGRASE CATALYTIC DOMAIN-CONTAINING PROTEIN"/>
    <property type="match status" value="1"/>
</dbReference>
<dbReference type="PANTHER" id="PTHR34415:SF1">
    <property type="entry name" value="INTEGRASE CATALYTIC DOMAIN-CONTAINING PROTEIN"/>
    <property type="match status" value="1"/>
</dbReference>
<reference evidence="2 3" key="1">
    <citation type="journal article" date="2023" name="Insect Mol. Biol.">
        <title>Genome sequencing provides insights into the evolution of gene families encoding plant cell wall-degrading enzymes in longhorned beetles.</title>
        <authorList>
            <person name="Shin N.R."/>
            <person name="Okamura Y."/>
            <person name="Kirsch R."/>
            <person name="Pauchet Y."/>
        </authorList>
    </citation>
    <scope>NUCLEOTIDE SEQUENCE [LARGE SCALE GENOMIC DNA]</scope>
    <source>
        <strain evidence="2">EAD_L_NR</strain>
    </source>
</reference>
<dbReference type="EMBL" id="JANEYG010000004">
    <property type="protein sequence ID" value="KAJ8923648.1"/>
    <property type="molecule type" value="Genomic_DNA"/>
</dbReference>
<protein>
    <submittedName>
        <fullName evidence="2">Uncharacterized protein</fullName>
    </submittedName>
</protein>
<feature type="compositionally biased region" description="Polar residues" evidence="1">
    <location>
        <begin position="45"/>
        <end position="57"/>
    </location>
</feature>
<feature type="compositionally biased region" description="Basic and acidic residues" evidence="1">
    <location>
        <begin position="1"/>
        <end position="13"/>
    </location>
</feature>
<feature type="region of interest" description="Disordered" evidence="1">
    <location>
        <begin position="114"/>
        <end position="170"/>
    </location>
</feature>
<feature type="compositionally biased region" description="Basic residues" evidence="1">
    <location>
        <begin position="140"/>
        <end position="152"/>
    </location>
</feature>
<feature type="compositionally biased region" description="Low complexity" evidence="1">
    <location>
        <begin position="32"/>
        <end position="44"/>
    </location>
</feature>